<dbReference type="PANTHER" id="PTHR24123:SF141">
    <property type="entry name" value="ANKYRIN 2, ISOFORM U"/>
    <property type="match status" value="1"/>
</dbReference>
<evidence type="ECO:0000256" key="4">
    <source>
        <dbReference type="SAM" id="MobiDB-lite"/>
    </source>
</evidence>
<feature type="repeat" description="ANK" evidence="3">
    <location>
        <begin position="1069"/>
        <end position="1101"/>
    </location>
</feature>
<evidence type="ECO:0000256" key="3">
    <source>
        <dbReference type="PROSITE-ProRule" id="PRU00023"/>
    </source>
</evidence>
<evidence type="ECO:0000313" key="7">
    <source>
        <dbReference type="Proteomes" id="UP001396898"/>
    </source>
</evidence>
<accession>A0ABR1RZP7</accession>
<keyword evidence="2 3" id="KW-0040">ANK repeat</keyword>
<dbReference type="SMART" id="SM00248">
    <property type="entry name" value="ANK"/>
    <property type="match status" value="10"/>
</dbReference>
<keyword evidence="1" id="KW-0677">Repeat</keyword>
<dbReference type="Proteomes" id="UP001396898">
    <property type="component" value="Unassembled WGS sequence"/>
</dbReference>
<dbReference type="Pfam" id="PF14420">
    <property type="entry name" value="Clr5"/>
    <property type="match status" value="1"/>
</dbReference>
<evidence type="ECO:0000256" key="1">
    <source>
        <dbReference type="ARBA" id="ARBA00022737"/>
    </source>
</evidence>
<protein>
    <submittedName>
        <fullName evidence="6">Ankyrin repeat-containing domain protein</fullName>
    </submittedName>
</protein>
<dbReference type="EMBL" id="JAQQWI010000008">
    <property type="protein sequence ID" value="KAK8023412.1"/>
    <property type="molecule type" value="Genomic_DNA"/>
</dbReference>
<dbReference type="PANTHER" id="PTHR24123">
    <property type="entry name" value="ANKYRIN REPEAT-CONTAINING"/>
    <property type="match status" value="1"/>
</dbReference>
<feature type="region of interest" description="Disordered" evidence="4">
    <location>
        <begin position="1153"/>
        <end position="1189"/>
    </location>
</feature>
<keyword evidence="7" id="KW-1185">Reference proteome</keyword>
<dbReference type="InterPro" id="IPR025676">
    <property type="entry name" value="Clr5_dom"/>
</dbReference>
<gene>
    <name evidence="6" type="ORF">PG991_006651</name>
</gene>
<name>A0ABR1RZP7_9PEZI</name>
<dbReference type="Gene3D" id="1.25.40.20">
    <property type="entry name" value="Ankyrin repeat-containing domain"/>
    <property type="match status" value="3"/>
</dbReference>
<comment type="caution">
    <text evidence="6">The sequence shown here is derived from an EMBL/GenBank/DDBJ whole genome shotgun (WGS) entry which is preliminary data.</text>
</comment>
<feature type="repeat" description="ANK" evidence="3">
    <location>
        <begin position="1002"/>
        <end position="1034"/>
    </location>
</feature>
<dbReference type="SUPFAM" id="SSF48403">
    <property type="entry name" value="Ankyrin repeat"/>
    <property type="match status" value="3"/>
</dbReference>
<sequence length="1282" mass="144314">MNGMKRHEKDLMWESVRIDIERKFVKKGQSLEEIRSWLQAKGFHVTKNQLNYRLNKIWGVRSKAPRGQAREFWGSVRQLQESEQSSGHGQLGSFVLSNRQRLRPVHWQRGIRRNDIQIYSSHSASCEVAFALKSHFDRPLQSDKKLSSHGPMTCRGWSPVYRDSRSEQATMQTRPPADPSLAGTNGNFLGYLSASFREDGGRLNSHRSSLAIPPGENNTRAERQAQILLTGQSNESTEEQLKLLLARISNGLITASWADDSFWNMVEFLLGVIEQAGLLNSLLDFQQKDFTLRSVSDALFQTTFRFLCATFPRKDKLSFDVNRAQRVLSWLLRSGQDPNIPIRVAVFCETRTTGLQISLALAMSDLATELLACGANPNGLQTGSRMRLLHEEHYALHPLFLANSYGQSVLTQLESYGASLFDELAISPFSFSFVDVFHQHPSLDPIPALFHLFEGAGTRAVLQYLFDHTDERGSFMYRYLVDWNNLWVHAAGAGNLVALEYLLLRHSDMPTSSTSYEYANWSNDWDITALHAAVLARRNSTETCHFLFQHSVTFDDDSDLPQLACIGSMETIQLLHEKGADARKCCSRRSRLWDLLGKQLEIDPLRDTSLKIRLQCRGLSHMTAGAQSVDIYKYLIKHGSDVPLDLLDFALQEAHVELLSLSLNSATNIIDRYQQNPDYRRSPLFVVLSFYKFWPNRTGFNGKEAVQKLVAMAHLLLDAGAQVEAGDAMRPAFLGDWDLVTRIMTFETGLNPKARYRVMQTALNNRGTRSDRMDITILEAAILSGAQHIALQAFKLDPTQYDASALCAATLMASVNGNGTIIRALLSNRKLGELHEEQAYEEMTAIGIAAQSGNQELFSLLRSQLPWSTQAYVPDPEEFDIAFNPSPQYESLWRPQFIRFWSEGFLDSFQIFAVNTEPEIFGLLFNPDQPLSMVALRPMFAKKHHSQISLLLRRGLRAQRLPANKLNKSPLHAAISQEDIFLVRAGLEIGIDVNIHDYGMRYVVSPLTMAITHDCQEIVDLLLSKGANVNDPESEMNPLTAACIYGRIGTVMALLRLGANLNQSGTGPEGRTALEGAAEFGRLDVIHLLLSNGVETEGLGRRQYIKANRYAQRGCHIQVHALLKRHRTWTEEDEELWNDPNLLLEEEDQLRTSQQHVWRSGDNETREDSTGSETSSHVVHTTREPMDSAVMPALDSTNSAETTDPELGPSENTGVSYDCYDKPFDQTSDLVGGLRDTVTTADPYFGYEHDDDALDLTIKTALMNGDDYRVRLEFHVTETHFA</sequence>
<reference evidence="6 7" key="1">
    <citation type="submission" date="2023-01" db="EMBL/GenBank/DDBJ databases">
        <title>Analysis of 21 Apiospora genomes using comparative genomics revels a genus with tremendous synthesis potential of carbohydrate active enzymes and secondary metabolites.</title>
        <authorList>
            <person name="Sorensen T."/>
        </authorList>
    </citation>
    <scope>NUCLEOTIDE SEQUENCE [LARGE SCALE GENOMIC DNA]</scope>
    <source>
        <strain evidence="6 7">CBS 20057</strain>
    </source>
</reference>
<feature type="repeat" description="ANK" evidence="3">
    <location>
        <begin position="966"/>
        <end position="998"/>
    </location>
</feature>
<dbReference type="InterPro" id="IPR036770">
    <property type="entry name" value="Ankyrin_rpt-contain_sf"/>
</dbReference>
<dbReference type="PROSITE" id="PS50088">
    <property type="entry name" value="ANK_REPEAT"/>
    <property type="match status" value="3"/>
</dbReference>
<evidence type="ECO:0000256" key="2">
    <source>
        <dbReference type="ARBA" id="ARBA00023043"/>
    </source>
</evidence>
<dbReference type="Pfam" id="PF12796">
    <property type="entry name" value="Ank_2"/>
    <property type="match status" value="1"/>
</dbReference>
<organism evidence="6 7">
    <name type="scientific">Apiospora marii</name>
    <dbReference type="NCBI Taxonomy" id="335849"/>
    <lineage>
        <taxon>Eukaryota</taxon>
        <taxon>Fungi</taxon>
        <taxon>Dikarya</taxon>
        <taxon>Ascomycota</taxon>
        <taxon>Pezizomycotina</taxon>
        <taxon>Sordariomycetes</taxon>
        <taxon>Xylariomycetidae</taxon>
        <taxon>Amphisphaeriales</taxon>
        <taxon>Apiosporaceae</taxon>
        <taxon>Apiospora</taxon>
    </lineage>
</organism>
<dbReference type="InterPro" id="IPR002110">
    <property type="entry name" value="Ankyrin_rpt"/>
</dbReference>
<evidence type="ECO:0000259" key="5">
    <source>
        <dbReference type="Pfam" id="PF14420"/>
    </source>
</evidence>
<evidence type="ECO:0000313" key="6">
    <source>
        <dbReference type="EMBL" id="KAK8023412.1"/>
    </source>
</evidence>
<feature type="domain" description="Clr5" evidence="5">
    <location>
        <begin position="12"/>
        <end position="61"/>
    </location>
</feature>
<feature type="compositionally biased region" description="Basic and acidic residues" evidence="4">
    <location>
        <begin position="1159"/>
        <end position="1169"/>
    </location>
</feature>
<dbReference type="PROSITE" id="PS50297">
    <property type="entry name" value="ANK_REP_REGION"/>
    <property type="match status" value="1"/>
</dbReference>
<dbReference type="InterPro" id="IPR051165">
    <property type="entry name" value="Multifunctional_ANK_Repeat"/>
</dbReference>
<proteinExistence type="predicted"/>